<feature type="transmembrane region" description="Helical" evidence="2">
    <location>
        <begin position="40"/>
        <end position="60"/>
    </location>
</feature>
<evidence type="ECO:0000256" key="1">
    <source>
        <dbReference type="SAM" id="MobiDB-lite"/>
    </source>
</evidence>
<keyword evidence="2" id="KW-0472">Membrane</keyword>
<dbReference type="EMBL" id="JBHSWU010001300">
    <property type="protein sequence ID" value="MFC6726670.1"/>
    <property type="molecule type" value="Genomic_DNA"/>
</dbReference>
<evidence type="ECO:0000256" key="2">
    <source>
        <dbReference type="SAM" id="Phobius"/>
    </source>
</evidence>
<reference evidence="3 4" key="1">
    <citation type="journal article" date="2019" name="Int. J. Syst. Evol. Microbiol.">
        <title>The Global Catalogue of Microorganisms (GCM) 10K type strain sequencing project: providing services to taxonomists for standard genome sequencing and annotation.</title>
        <authorList>
            <consortium name="The Broad Institute Genomics Platform"/>
            <consortium name="The Broad Institute Genome Sequencing Center for Infectious Disease"/>
            <person name="Wu L."/>
            <person name="Ma J."/>
        </authorList>
    </citation>
    <scope>NUCLEOTIDE SEQUENCE [LARGE SCALE GENOMIC DNA]</scope>
    <source>
        <strain evidence="3 4">NBRC 111368</strain>
    </source>
</reference>
<dbReference type="AlphaFoldDB" id="A0ABD5S536"/>
<sequence>MFDSAPWESADQRTWNEGSTEREATTVDDADLPGFELVPALRFSFAFLLGVFFFLVPITWEGQLTVPFDVAASWVTATFPRAVGAVGLAVVTAGGLL</sequence>
<feature type="non-terminal residue" evidence="3">
    <location>
        <position position="97"/>
    </location>
</feature>
<evidence type="ECO:0000313" key="3">
    <source>
        <dbReference type="EMBL" id="MFC6726670.1"/>
    </source>
</evidence>
<name>A0ABD5S536_9EURY</name>
<organism evidence="3 4">
    <name type="scientific">Halobium palmae</name>
    <dbReference type="NCBI Taxonomy" id="1776492"/>
    <lineage>
        <taxon>Archaea</taxon>
        <taxon>Methanobacteriati</taxon>
        <taxon>Methanobacteriota</taxon>
        <taxon>Stenosarchaea group</taxon>
        <taxon>Halobacteria</taxon>
        <taxon>Halobacteriales</taxon>
        <taxon>Haloferacaceae</taxon>
        <taxon>Halobium</taxon>
    </lineage>
</organism>
<dbReference type="Proteomes" id="UP001596328">
    <property type="component" value="Unassembled WGS sequence"/>
</dbReference>
<comment type="caution">
    <text evidence="3">The sequence shown here is derived from an EMBL/GenBank/DDBJ whole genome shotgun (WGS) entry which is preliminary data.</text>
</comment>
<keyword evidence="4" id="KW-1185">Reference proteome</keyword>
<protein>
    <submittedName>
        <fullName evidence="3">YjiH family protein</fullName>
    </submittedName>
</protein>
<feature type="transmembrane region" description="Helical" evidence="2">
    <location>
        <begin position="72"/>
        <end position="96"/>
    </location>
</feature>
<accession>A0ABD5S536</accession>
<keyword evidence="2" id="KW-0812">Transmembrane</keyword>
<gene>
    <name evidence="3" type="ORF">ACFQE1_20325</name>
</gene>
<evidence type="ECO:0000313" key="4">
    <source>
        <dbReference type="Proteomes" id="UP001596328"/>
    </source>
</evidence>
<keyword evidence="2" id="KW-1133">Transmembrane helix</keyword>
<proteinExistence type="predicted"/>
<feature type="region of interest" description="Disordered" evidence="1">
    <location>
        <begin position="1"/>
        <end position="25"/>
    </location>
</feature>